<proteinExistence type="predicted"/>
<dbReference type="OrthoDB" id="9961936at2"/>
<reference evidence="1 2" key="1">
    <citation type="journal article" date="2009" name="Int. J. Syst. Evol. Microbiol.">
        <title>Paenibacillus contaminans sp. nov., isolated from a contaminated laboratory plate.</title>
        <authorList>
            <person name="Chou J.H."/>
            <person name="Lee J.H."/>
            <person name="Lin M.C."/>
            <person name="Chang P.S."/>
            <person name="Arun A.B."/>
            <person name="Young C.C."/>
            <person name="Chen W.M."/>
        </authorList>
    </citation>
    <scope>NUCLEOTIDE SEQUENCE [LARGE SCALE GENOMIC DNA]</scope>
    <source>
        <strain evidence="1 2">CKOBP-6</strain>
    </source>
</reference>
<comment type="caution">
    <text evidence="1">The sequence shown here is derived from an EMBL/GenBank/DDBJ whole genome shotgun (WGS) entry which is preliminary data.</text>
</comment>
<dbReference type="RefSeq" id="WP_113033424.1">
    <property type="nucleotide sequence ID" value="NZ_QMFB01000015.1"/>
</dbReference>
<sequence>MEVKAGMHVWSTVFECNVDVVRVFKNTATIRTWGGWLMAGKTMTFRGQAIDTLQPRRQRAA</sequence>
<name>A0A329MHG9_9BACL</name>
<evidence type="ECO:0000313" key="2">
    <source>
        <dbReference type="Proteomes" id="UP000250369"/>
    </source>
</evidence>
<accession>A0A329MHG9</accession>
<dbReference type="Proteomes" id="UP000250369">
    <property type="component" value="Unassembled WGS sequence"/>
</dbReference>
<protein>
    <submittedName>
        <fullName evidence="1">Uncharacterized protein</fullName>
    </submittedName>
</protein>
<dbReference type="AlphaFoldDB" id="A0A329MHG9"/>
<evidence type="ECO:0000313" key="1">
    <source>
        <dbReference type="EMBL" id="RAV18806.1"/>
    </source>
</evidence>
<gene>
    <name evidence="1" type="ORF">DQG23_24050</name>
</gene>
<keyword evidence="2" id="KW-1185">Reference proteome</keyword>
<organism evidence="1 2">
    <name type="scientific">Paenibacillus contaminans</name>
    <dbReference type="NCBI Taxonomy" id="450362"/>
    <lineage>
        <taxon>Bacteria</taxon>
        <taxon>Bacillati</taxon>
        <taxon>Bacillota</taxon>
        <taxon>Bacilli</taxon>
        <taxon>Bacillales</taxon>
        <taxon>Paenibacillaceae</taxon>
        <taxon>Paenibacillus</taxon>
    </lineage>
</organism>
<dbReference type="EMBL" id="QMFB01000015">
    <property type="protein sequence ID" value="RAV18806.1"/>
    <property type="molecule type" value="Genomic_DNA"/>
</dbReference>